<proteinExistence type="predicted"/>
<reference evidence="1" key="1">
    <citation type="submission" date="2021-01" db="EMBL/GenBank/DDBJ databases">
        <authorList>
            <person name="Corre E."/>
            <person name="Pelletier E."/>
            <person name="Niang G."/>
            <person name="Scheremetjew M."/>
            <person name="Finn R."/>
            <person name="Kale V."/>
            <person name="Holt S."/>
            <person name="Cochrane G."/>
            <person name="Meng A."/>
            <person name="Brown T."/>
            <person name="Cohen L."/>
        </authorList>
    </citation>
    <scope>NUCLEOTIDE SEQUENCE</scope>
    <source>
        <strain evidence="1">CCAP1064/1</strain>
    </source>
</reference>
<evidence type="ECO:0000313" key="1">
    <source>
        <dbReference type="EMBL" id="CAD8422605.1"/>
    </source>
</evidence>
<dbReference type="EMBL" id="HBEL01040308">
    <property type="protein sequence ID" value="CAD8422605.1"/>
    <property type="molecule type" value="Transcribed_RNA"/>
</dbReference>
<sequence length="333" mass="39520">MWINQLETPSTFRQSDIDTLGYDINTFLGEQLFVGAHVNANKDIIRKVVKGDFITYDRSIALDHLYGFIHEDKLRLERRGPRSREKALKWEFRRSLHRHFDKTLDDVLRSFLAWATVKVEKNGALLINVSRAFRRIDFYSDWLESEGHLLDELLSLGYNHMRSLRNKCKRHLQYNYDETGRVLFWADFSADVLVKMEEHLTMHKRFQLFVWTVHEIMFDSNAQIHGVIAIRYMAFISPINTTLQFKDLETFQKLIYPASSIKIVFVLAVRVPLCGRIFWGLVCKYLYHSLRNLKEYREDNGIEVLKKLQIAQHIPEDYGDYNVRNRKRNLEEA</sequence>
<gene>
    <name evidence="1" type="ORF">PINE0816_LOCUS18762</name>
</gene>
<evidence type="ECO:0008006" key="2">
    <source>
        <dbReference type="Google" id="ProtNLM"/>
    </source>
</evidence>
<protein>
    <recommendedName>
        <fullName evidence="2">CRAL-TRIO domain-containing protein</fullName>
    </recommendedName>
</protein>
<accession>A0A7S0CFW1</accession>
<organism evidence="1">
    <name type="scientific">Proboscia inermis</name>
    <dbReference type="NCBI Taxonomy" id="420281"/>
    <lineage>
        <taxon>Eukaryota</taxon>
        <taxon>Sar</taxon>
        <taxon>Stramenopiles</taxon>
        <taxon>Ochrophyta</taxon>
        <taxon>Bacillariophyta</taxon>
        <taxon>Coscinodiscophyceae</taxon>
        <taxon>Rhizosoleniophycidae</taxon>
        <taxon>Rhizosoleniales</taxon>
        <taxon>Rhizosoleniaceae</taxon>
        <taxon>Proboscia</taxon>
    </lineage>
</organism>
<dbReference type="AlphaFoldDB" id="A0A7S0CFW1"/>
<name>A0A7S0CFW1_9STRA</name>